<sequence>MKKIKSAFFIKNAGIFLLLISIQCCDPGCTIRYGIENKTLSPITVKSQFVFSTSNDTIIKEDVVNPNSKTIINEESPTGTVEGVDKSRDSIYFYNLTLEQRGKISKKNFKNKCIWTLLKINKYEAMYLLVVDSSYFR</sequence>
<evidence type="ECO:0000313" key="2">
    <source>
        <dbReference type="Proteomes" id="UP000076586"/>
    </source>
</evidence>
<dbReference type="AlphaFoldDB" id="A0A170YLA4"/>
<gene>
    <name evidence="1" type="ORF">PJIAN_1477</name>
</gene>
<dbReference type="Proteomes" id="UP000076586">
    <property type="component" value="Unassembled WGS sequence"/>
</dbReference>
<comment type="caution">
    <text evidence="1">The sequence shown here is derived from an EMBL/GenBank/DDBJ whole genome shotgun (WGS) entry which is preliminary data.</text>
</comment>
<keyword evidence="2" id="KW-1185">Reference proteome</keyword>
<proteinExistence type="predicted"/>
<name>A0A170YLA4_9BACT</name>
<accession>A0A170YLA4</accession>
<reference evidence="2" key="2">
    <citation type="journal article" date="2017" name="Genome Announc.">
        <title>Draft genome sequence of Paludibacter jiangxiensis NM7(T), a propionate-producing fermentative bacterium.</title>
        <authorList>
            <person name="Qiu Y.-L."/>
            <person name="Tourlousse D.M."/>
            <person name="Matsuura N."/>
            <person name="Ohashi A."/>
            <person name="Sekiguchi Y."/>
        </authorList>
    </citation>
    <scope>NUCLEOTIDE SEQUENCE [LARGE SCALE GENOMIC DNA]</scope>
    <source>
        <strain evidence="2">NM7</strain>
    </source>
</reference>
<reference evidence="2" key="1">
    <citation type="submission" date="2016-04" db="EMBL/GenBank/DDBJ databases">
        <title>Draft genome sequence of Paludibacter jiangxiensis strain NM7.</title>
        <authorList>
            <person name="Qiu Y."/>
            <person name="Matsuura N."/>
            <person name="Ohashi A."/>
            <person name="Tourlousse M.D."/>
            <person name="Sekiguchi Y."/>
        </authorList>
    </citation>
    <scope>NUCLEOTIDE SEQUENCE [LARGE SCALE GENOMIC DNA]</scope>
    <source>
        <strain evidence="2">NM7</strain>
    </source>
</reference>
<dbReference type="RefSeq" id="WP_068701642.1">
    <property type="nucleotide sequence ID" value="NZ_BDCR01000001.1"/>
</dbReference>
<evidence type="ECO:0000313" key="1">
    <source>
        <dbReference type="EMBL" id="GAT61890.1"/>
    </source>
</evidence>
<organism evidence="1 2">
    <name type="scientific">Paludibacter jiangxiensis</name>
    <dbReference type="NCBI Taxonomy" id="681398"/>
    <lineage>
        <taxon>Bacteria</taxon>
        <taxon>Pseudomonadati</taxon>
        <taxon>Bacteroidota</taxon>
        <taxon>Bacteroidia</taxon>
        <taxon>Bacteroidales</taxon>
        <taxon>Paludibacteraceae</taxon>
        <taxon>Paludibacter</taxon>
    </lineage>
</organism>
<protein>
    <submittedName>
        <fullName evidence="1">Uncharacterized protein</fullName>
    </submittedName>
</protein>
<dbReference type="EMBL" id="BDCR01000001">
    <property type="protein sequence ID" value="GAT61890.1"/>
    <property type="molecule type" value="Genomic_DNA"/>
</dbReference>